<gene>
    <name evidence="2" type="ORF">DERYTH_LOCUS5080</name>
</gene>
<evidence type="ECO:0000313" key="2">
    <source>
        <dbReference type="EMBL" id="CAG8546986.1"/>
    </source>
</evidence>
<dbReference type="OrthoDB" id="2413925at2759"/>
<organism evidence="2 3">
    <name type="scientific">Dentiscutata erythropus</name>
    <dbReference type="NCBI Taxonomy" id="1348616"/>
    <lineage>
        <taxon>Eukaryota</taxon>
        <taxon>Fungi</taxon>
        <taxon>Fungi incertae sedis</taxon>
        <taxon>Mucoromycota</taxon>
        <taxon>Glomeromycotina</taxon>
        <taxon>Glomeromycetes</taxon>
        <taxon>Diversisporales</taxon>
        <taxon>Gigasporaceae</taxon>
        <taxon>Dentiscutata</taxon>
    </lineage>
</organism>
<feature type="compositionally biased region" description="Polar residues" evidence="1">
    <location>
        <begin position="89"/>
        <end position="99"/>
    </location>
</feature>
<dbReference type="AlphaFoldDB" id="A0A9N9AZB6"/>
<accession>A0A9N9AZB6</accession>
<proteinExistence type="predicted"/>
<feature type="compositionally biased region" description="Polar residues" evidence="1">
    <location>
        <begin position="130"/>
        <end position="154"/>
    </location>
</feature>
<reference evidence="2" key="1">
    <citation type="submission" date="2021-06" db="EMBL/GenBank/DDBJ databases">
        <authorList>
            <person name="Kallberg Y."/>
            <person name="Tangrot J."/>
            <person name="Rosling A."/>
        </authorList>
    </citation>
    <scope>NUCLEOTIDE SEQUENCE</scope>
    <source>
        <strain evidence="2">MA453B</strain>
    </source>
</reference>
<comment type="caution">
    <text evidence="2">The sequence shown here is derived from an EMBL/GenBank/DDBJ whole genome shotgun (WGS) entry which is preliminary data.</text>
</comment>
<feature type="region of interest" description="Disordered" evidence="1">
    <location>
        <begin position="69"/>
        <end position="166"/>
    </location>
</feature>
<dbReference type="Proteomes" id="UP000789405">
    <property type="component" value="Unassembled WGS sequence"/>
</dbReference>
<dbReference type="EMBL" id="CAJVPY010002060">
    <property type="protein sequence ID" value="CAG8546986.1"/>
    <property type="molecule type" value="Genomic_DNA"/>
</dbReference>
<evidence type="ECO:0000256" key="1">
    <source>
        <dbReference type="SAM" id="MobiDB-lite"/>
    </source>
</evidence>
<feature type="compositionally biased region" description="Polar residues" evidence="1">
    <location>
        <begin position="185"/>
        <end position="209"/>
    </location>
</feature>
<protein>
    <submittedName>
        <fullName evidence="2">2730_t:CDS:1</fullName>
    </submittedName>
</protein>
<feature type="region of interest" description="Disordered" evidence="1">
    <location>
        <begin position="185"/>
        <end position="215"/>
    </location>
</feature>
<keyword evidence="3" id="KW-1185">Reference proteome</keyword>
<evidence type="ECO:0000313" key="3">
    <source>
        <dbReference type="Proteomes" id="UP000789405"/>
    </source>
</evidence>
<name>A0A9N9AZB6_9GLOM</name>
<sequence length="436" mass="47931">MLNYPTKKENLPTAIRVPARRITYVSGGSALKPPANRYSVGGNALKPPCKTISSLKFILRTGSLWKGNSNATLSSTSLKSSNRSIPLPRNNSKVNTAPKSRTRATAHKDTQAKLKSNPASLEAFKDKTLKSSNKSIPLPRNNSKVNTAPKSRTCATAHKDTPAKLKSNPTSLEALFKDKAFPSLKSSNRSIPLPQNNSKVNTAPKSRTCATAHKDTPAKIKSNPASLGALSSVSLKSSNRSIPLPRNNSKVNTAPKSRTCATAYKDTQAKFKSNPASLKEILSSKTANDADKKRSHTLFGRGLRPKSTVGTANRVADLSRSRMTYSYRVKKPCDSRMSLYTSALRVPRTNNVKKEPRKSLIPSKDWCEPVSSSPLLEPMRNLTLRRLSRKPITLDDLRLSINNDISFGTKPPNGNHLPTVEEFRLFEELEKLEEQY</sequence>
<feature type="compositionally biased region" description="Low complexity" evidence="1">
    <location>
        <begin position="69"/>
        <end position="84"/>
    </location>
</feature>